<feature type="transmembrane region" description="Helical" evidence="2">
    <location>
        <begin position="280"/>
        <end position="300"/>
    </location>
</feature>
<feature type="compositionally biased region" description="Basic and acidic residues" evidence="1">
    <location>
        <begin position="365"/>
        <end position="377"/>
    </location>
</feature>
<keyword evidence="2" id="KW-0812">Transmembrane</keyword>
<accession>A0A366KBJ8</accession>
<dbReference type="EMBL" id="PDCG01000001">
    <property type="protein sequence ID" value="RBP98493.1"/>
    <property type="molecule type" value="Genomic_DNA"/>
</dbReference>
<comment type="caution">
    <text evidence="3">The sequence shown here is derived from an EMBL/GenBank/DDBJ whole genome shotgun (WGS) entry which is preliminary data.</text>
</comment>
<keyword evidence="4" id="KW-1185">Reference proteome</keyword>
<feature type="transmembrane region" description="Helical" evidence="2">
    <location>
        <begin position="135"/>
        <end position="157"/>
    </location>
</feature>
<dbReference type="Proteomes" id="UP000252530">
    <property type="component" value="Unassembled WGS sequence"/>
</dbReference>
<reference evidence="3 4" key="1">
    <citation type="submission" date="2017-10" db="EMBL/GenBank/DDBJ databases">
        <title>Bifidobacterium xylocopum sp. nov. and Bifidobacterium aemilianum sp. nov., from the carpenter bee (Xylocopa violacea) digestive tract.</title>
        <authorList>
            <person name="Alberoni D."/>
            <person name="Baffoni L."/>
            <person name="Di Gioia D."/>
            <person name="Gaggia F."/>
            <person name="Biavati B."/>
        </authorList>
    </citation>
    <scope>NUCLEOTIDE SEQUENCE [LARGE SCALE GENOMIC DNA]</scope>
    <source>
        <strain evidence="3 4">XV10</strain>
    </source>
</reference>
<feature type="transmembrane region" description="Helical" evidence="2">
    <location>
        <begin position="243"/>
        <end position="268"/>
    </location>
</feature>
<evidence type="ECO:0000313" key="3">
    <source>
        <dbReference type="EMBL" id="RBP98493.1"/>
    </source>
</evidence>
<evidence type="ECO:0000256" key="1">
    <source>
        <dbReference type="SAM" id="MobiDB-lite"/>
    </source>
</evidence>
<dbReference type="AlphaFoldDB" id="A0A366KBJ8"/>
<name>A0A366KBJ8_9BIFI</name>
<organism evidence="3 4">
    <name type="scientific">Bifidobacterium aemilianum</name>
    <dbReference type="NCBI Taxonomy" id="2493120"/>
    <lineage>
        <taxon>Bacteria</taxon>
        <taxon>Bacillati</taxon>
        <taxon>Actinomycetota</taxon>
        <taxon>Actinomycetes</taxon>
        <taxon>Bifidobacteriales</taxon>
        <taxon>Bifidobacteriaceae</taxon>
        <taxon>Bifidobacterium</taxon>
    </lineage>
</organism>
<gene>
    <name evidence="3" type="ORF">CRD60_01100</name>
</gene>
<sequence>MGICLFIVFLKPIGFRRKGKLMGSVLQFFKDNWENICKTAAVVLPAVTAILGFVKFLRQESGIPGFHLKITTSALIKQSNLLDEQQGKTTDDLLRHEINARKNACNRKLARRRFIRLLGNWRVNDQIGNERVSQVGCLVTWCVAVWPASAVMCIVLFTMSNKGIRGFFTQLLCVYADLLGMILFILICTNICCYCRRRMGFKVFVDPVFLQNELPVGIEHEIEKGMKAFKEVYDNADLRKKSYIASAIFAAPSIAVSVAGVLLVLIFFPGSSPYHLDSGFLNLAIGLILLAVFLLIPYWISYKRYVRQIVSLQNEARKQMSWYIPERDDIKQSRRFRRIRKALRRISHRFSERRGSEDTMADAGHATHDEDEKPNDL</sequence>
<keyword evidence="2" id="KW-0472">Membrane</keyword>
<proteinExistence type="predicted"/>
<keyword evidence="2" id="KW-1133">Transmembrane helix</keyword>
<protein>
    <submittedName>
        <fullName evidence="3">Uncharacterized protein</fullName>
    </submittedName>
</protein>
<evidence type="ECO:0000313" key="4">
    <source>
        <dbReference type="Proteomes" id="UP000252530"/>
    </source>
</evidence>
<evidence type="ECO:0000256" key="2">
    <source>
        <dbReference type="SAM" id="Phobius"/>
    </source>
</evidence>
<feature type="transmembrane region" description="Helical" evidence="2">
    <location>
        <begin position="169"/>
        <end position="192"/>
    </location>
</feature>
<feature type="region of interest" description="Disordered" evidence="1">
    <location>
        <begin position="351"/>
        <end position="377"/>
    </location>
</feature>